<feature type="transmembrane region" description="Helical" evidence="2">
    <location>
        <begin position="65"/>
        <end position="85"/>
    </location>
</feature>
<evidence type="ECO:0000313" key="3">
    <source>
        <dbReference type="EMBL" id="MBP3955613.1"/>
    </source>
</evidence>
<feature type="region of interest" description="Disordered" evidence="1">
    <location>
        <begin position="1"/>
        <end position="26"/>
    </location>
</feature>
<keyword evidence="2" id="KW-0472">Membrane</keyword>
<comment type="caution">
    <text evidence="3">The sequence shown here is derived from an EMBL/GenBank/DDBJ whole genome shotgun (WGS) entry which is preliminary data.</text>
</comment>
<keyword evidence="2" id="KW-1133">Transmembrane helix</keyword>
<keyword evidence="2" id="KW-0812">Transmembrane</keyword>
<protein>
    <submittedName>
        <fullName evidence="3">DUF1295 domain-containing protein</fullName>
    </submittedName>
</protein>
<proteinExistence type="predicted"/>
<dbReference type="RefSeq" id="WP_210653685.1">
    <property type="nucleotide sequence ID" value="NZ_JAGKQQ010000001.1"/>
</dbReference>
<dbReference type="EMBL" id="JAGKQQ010000001">
    <property type="protein sequence ID" value="MBP3955613.1"/>
    <property type="molecule type" value="Genomic_DNA"/>
</dbReference>
<feature type="transmembrane region" description="Helical" evidence="2">
    <location>
        <begin position="97"/>
        <end position="117"/>
    </location>
</feature>
<dbReference type="Pfam" id="PF06966">
    <property type="entry name" value="DUF1295"/>
    <property type="match status" value="1"/>
</dbReference>
<name>A0ABS5BPJ3_9BACT</name>
<feature type="compositionally biased region" description="Polar residues" evidence="1">
    <location>
        <begin position="15"/>
        <end position="26"/>
    </location>
</feature>
<dbReference type="Gene3D" id="1.20.120.1630">
    <property type="match status" value="1"/>
</dbReference>
<feature type="transmembrane region" description="Helical" evidence="2">
    <location>
        <begin position="179"/>
        <end position="207"/>
    </location>
</feature>
<dbReference type="PANTHER" id="PTHR32251">
    <property type="entry name" value="3-OXO-5-ALPHA-STEROID 4-DEHYDROGENASE"/>
    <property type="match status" value="1"/>
</dbReference>
<feature type="transmembrane region" description="Helical" evidence="2">
    <location>
        <begin position="129"/>
        <end position="146"/>
    </location>
</feature>
<dbReference type="InterPro" id="IPR010721">
    <property type="entry name" value="UstE-like"/>
</dbReference>
<dbReference type="PANTHER" id="PTHR32251:SF33">
    <property type="entry name" value="STEROID 5-ALPHA REDUCTASE C-TERMINAL DOMAIN-CONTAINING PROTEIN"/>
    <property type="match status" value="1"/>
</dbReference>
<accession>A0ABS5BPJ3</accession>
<feature type="transmembrane region" description="Helical" evidence="2">
    <location>
        <begin position="39"/>
        <end position="58"/>
    </location>
</feature>
<sequence length="238" mass="27080">MSTTNAESDAGTAGSPATRSANERTAGNNGVNGLKVSTYINAHKILVFPVVLGLMWYYDNGSTDAYIYLAMHGTYSILWLLKHAMYADRRFEQKLPVWVGGPFLFVPLAGYYVAPYLLISRHVTVPPPVVALALFVYILGIFYHYVSDAQKYYTLQIRKGLIRDGLFGRTRNPNYLGEILIYSGYAIMSLHWVPFLILAGWVFGFFVRNMLAKDRSMSRYPDFAEYKRRTGLLFPKLW</sequence>
<reference evidence="3 4" key="1">
    <citation type="submission" date="2021-04" db="EMBL/GenBank/DDBJ databases">
        <authorList>
            <person name="Ivanova A."/>
        </authorList>
    </citation>
    <scope>NUCLEOTIDE SEQUENCE [LARGE SCALE GENOMIC DNA]</scope>
    <source>
        <strain evidence="3 4">G18</strain>
    </source>
</reference>
<dbReference type="PROSITE" id="PS50244">
    <property type="entry name" value="S5A_REDUCTASE"/>
    <property type="match status" value="1"/>
</dbReference>
<gene>
    <name evidence="3" type="ORF">J8F10_10000</name>
</gene>
<evidence type="ECO:0000256" key="2">
    <source>
        <dbReference type="SAM" id="Phobius"/>
    </source>
</evidence>
<dbReference type="Proteomes" id="UP000676565">
    <property type="component" value="Unassembled WGS sequence"/>
</dbReference>
<organism evidence="3 4">
    <name type="scientific">Gemmata palustris</name>
    <dbReference type="NCBI Taxonomy" id="2822762"/>
    <lineage>
        <taxon>Bacteria</taxon>
        <taxon>Pseudomonadati</taxon>
        <taxon>Planctomycetota</taxon>
        <taxon>Planctomycetia</taxon>
        <taxon>Gemmatales</taxon>
        <taxon>Gemmataceae</taxon>
        <taxon>Gemmata</taxon>
    </lineage>
</organism>
<evidence type="ECO:0000313" key="4">
    <source>
        <dbReference type="Proteomes" id="UP000676565"/>
    </source>
</evidence>
<evidence type="ECO:0000256" key="1">
    <source>
        <dbReference type="SAM" id="MobiDB-lite"/>
    </source>
</evidence>
<keyword evidence="4" id="KW-1185">Reference proteome</keyword>